<evidence type="ECO:0000256" key="1">
    <source>
        <dbReference type="ARBA" id="ARBA00022481"/>
    </source>
</evidence>
<dbReference type="KEGG" id="aba:Acid345_1177"/>
<dbReference type="InterPro" id="IPR000983">
    <property type="entry name" value="Bac_GSPG_pilin"/>
</dbReference>
<dbReference type="GO" id="GO:0015628">
    <property type="term" value="P:protein secretion by the type II secretion system"/>
    <property type="evidence" value="ECO:0007669"/>
    <property type="project" value="InterPro"/>
</dbReference>
<evidence type="ECO:0000256" key="2">
    <source>
        <dbReference type="SAM" id="Phobius"/>
    </source>
</evidence>
<dbReference type="PROSITE" id="PS00409">
    <property type="entry name" value="PROKAR_NTER_METHYL"/>
    <property type="match status" value="1"/>
</dbReference>
<protein>
    <submittedName>
        <fullName evidence="3">Methylation</fullName>
    </submittedName>
</protein>
<keyword evidence="2" id="KW-0472">Membrane</keyword>
<gene>
    <name evidence="3" type="ordered locus">Acid345_1177</name>
</gene>
<dbReference type="NCBIfam" id="TIGR02532">
    <property type="entry name" value="IV_pilin_GFxxxE"/>
    <property type="match status" value="1"/>
</dbReference>
<keyword evidence="1" id="KW-0488">Methylation</keyword>
<keyword evidence="4" id="KW-1185">Reference proteome</keyword>
<keyword evidence="2" id="KW-0812">Transmembrane</keyword>
<dbReference type="InterPro" id="IPR045584">
    <property type="entry name" value="Pilin-like"/>
</dbReference>
<dbReference type="GO" id="GO:0015627">
    <property type="term" value="C:type II protein secretion system complex"/>
    <property type="evidence" value="ECO:0007669"/>
    <property type="project" value="InterPro"/>
</dbReference>
<dbReference type="RefSeq" id="WP_011521982.1">
    <property type="nucleotide sequence ID" value="NC_008009.1"/>
</dbReference>
<proteinExistence type="predicted"/>
<name>Q1ISH0_KORVE</name>
<dbReference type="OrthoDB" id="9795612at2"/>
<dbReference type="Pfam" id="PF07963">
    <property type="entry name" value="N_methyl"/>
    <property type="match status" value="1"/>
</dbReference>
<dbReference type="InterPro" id="IPR012902">
    <property type="entry name" value="N_methyl_site"/>
</dbReference>
<evidence type="ECO:0000313" key="3">
    <source>
        <dbReference type="EMBL" id="ABF40180.1"/>
    </source>
</evidence>
<feature type="transmembrane region" description="Helical" evidence="2">
    <location>
        <begin position="36"/>
        <end position="60"/>
    </location>
</feature>
<dbReference type="Proteomes" id="UP000002432">
    <property type="component" value="Chromosome"/>
</dbReference>
<dbReference type="HOGENOM" id="CLU_133171_0_0_0"/>
<dbReference type="PANTHER" id="PTHR30093">
    <property type="entry name" value="GENERAL SECRETION PATHWAY PROTEIN G"/>
    <property type="match status" value="1"/>
</dbReference>
<dbReference type="SUPFAM" id="SSF54523">
    <property type="entry name" value="Pili subunits"/>
    <property type="match status" value="1"/>
</dbReference>
<accession>Q1ISH0</accession>
<dbReference type="EnsemblBacteria" id="ABF40180">
    <property type="protein sequence ID" value="ABF40180"/>
    <property type="gene ID" value="Acid345_1177"/>
</dbReference>
<sequence length="178" mass="19946">MPIEFDVPLSTENSRTTALRCSTRAHFRAPRKQQGFTLIELVVVVAIILTIAAIAIPNFMQAVRQARIARAVGDIRAIVNDIQAYNVTYDKYPDTLDDIGRSDTKDPWGDPYQYLNFADTKGKGKQRKDRFLVPINSYFDLYSMGEDKLSVPPLTAKQSQDDIIYASDGSFVGLASDY</sequence>
<keyword evidence="2" id="KW-1133">Transmembrane helix</keyword>
<organism evidence="3 4">
    <name type="scientific">Koribacter versatilis (strain Ellin345)</name>
    <dbReference type="NCBI Taxonomy" id="204669"/>
    <lineage>
        <taxon>Bacteria</taxon>
        <taxon>Pseudomonadati</taxon>
        <taxon>Acidobacteriota</taxon>
        <taxon>Terriglobia</taxon>
        <taxon>Terriglobales</taxon>
        <taxon>Candidatus Korobacteraceae</taxon>
        <taxon>Candidatus Korobacter</taxon>
    </lineage>
</organism>
<dbReference type="STRING" id="204669.Acid345_1177"/>
<dbReference type="eggNOG" id="COG2165">
    <property type="taxonomic scope" value="Bacteria"/>
</dbReference>
<dbReference type="AlphaFoldDB" id="Q1ISH0"/>
<evidence type="ECO:0000313" key="4">
    <source>
        <dbReference type="Proteomes" id="UP000002432"/>
    </source>
</evidence>
<reference evidence="3 4" key="1">
    <citation type="journal article" date="2009" name="Appl. Environ. Microbiol.">
        <title>Three genomes from the phylum Acidobacteria provide insight into the lifestyles of these microorganisms in soils.</title>
        <authorList>
            <person name="Ward N.L."/>
            <person name="Challacombe J.F."/>
            <person name="Janssen P.H."/>
            <person name="Henrissat B."/>
            <person name="Coutinho P.M."/>
            <person name="Wu M."/>
            <person name="Xie G."/>
            <person name="Haft D.H."/>
            <person name="Sait M."/>
            <person name="Badger J."/>
            <person name="Barabote R.D."/>
            <person name="Bradley B."/>
            <person name="Brettin T.S."/>
            <person name="Brinkac L.M."/>
            <person name="Bruce D."/>
            <person name="Creasy T."/>
            <person name="Daugherty S.C."/>
            <person name="Davidsen T.M."/>
            <person name="DeBoy R.T."/>
            <person name="Detter J.C."/>
            <person name="Dodson R.J."/>
            <person name="Durkin A.S."/>
            <person name="Ganapathy A."/>
            <person name="Gwinn-Giglio M."/>
            <person name="Han C.S."/>
            <person name="Khouri H."/>
            <person name="Kiss H."/>
            <person name="Kothari S.P."/>
            <person name="Madupu R."/>
            <person name="Nelson K.E."/>
            <person name="Nelson W.C."/>
            <person name="Paulsen I."/>
            <person name="Penn K."/>
            <person name="Ren Q."/>
            <person name="Rosovitz M.J."/>
            <person name="Selengut J.D."/>
            <person name="Shrivastava S."/>
            <person name="Sullivan S.A."/>
            <person name="Tapia R."/>
            <person name="Thompson L.S."/>
            <person name="Watkins K.L."/>
            <person name="Yang Q."/>
            <person name="Yu C."/>
            <person name="Zafar N."/>
            <person name="Zhou L."/>
            <person name="Kuske C.R."/>
        </authorList>
    </citation>
    <scope>NUCLEOTIDE SEQUENCE [LARGE SCALE GENOMIC DNA]</scope>
    <source>
        <strain evidence="3 4">Ellin345</strain>
    </source>
</reference>
<dbReference type="PRINTS" id="PR00813">
    <property type="entry name" value="BCTERIALGSPG"/>
</dbReference>
<dbReference type="Gene3D" id="3.30.700.10">
    <property type="entry name" value="Glycoprotein, Type 4 Pilin"/>
    <property type="match status" value="1"/>
</dbReference>
<dbReference type="EMBL" id="CP000360">
    <property type="protein sequence ID" value="ABF40180.1"/>
    <property type="molecule type" value="Genomic_DNA"/>
</dbReference>